<comment type="caution">
    <text evidence="3">The sequence shown here is derived from an EMBL/GenBank/DDBJ whole genome shotgun (WGS) entry which is preliminary data.</text>
</comment>
<evidence type="ECO:0008006" key="5">
    <source>
        <dbReference type="Google" id="ProtNLM"/>
    </source>
</evidence>
<reference evidence="3 4" key="1">
    <citation type="submission" date="2019-12" db="EMBL/GenBank/DDBJ databases">
        <title>Comparative genomics gives insights into the taxonomy of the Azoarcus-Aromatoleum group and reveals separate origins of nif in the plant-associated Azoarcus and non-plant-associated Aromatoleum sub-groups.</title>
        <authorList>
            <person name="Lafos M."/>
            <person name="Maluk M."/>
            <person name="Batista M."/>
            <person name="Junghare M."/>
            <person name="Carmona M."/>
            <person name="Faoro H."/>
            <person name="Cruz L.M."/>
            <person name="Battistoni F."/>
            <person name="De Souza E."/>
            <person name="Pedrosa F."/>
            <person name="Chen W.-M."/>
            <person name="Poole P.S."/>
            <person name="Dixon R.A."/>
            <person name="James E.K."/>
        </authorList>
    </citation>
    <scope>NUCLEOTIDE SEQUENCE [LARGE SCALE GENOMIC DNA]</scope>
    <source>
        <strain evidence="3 4">22Lin</strain>
    </source>
</reference>
<dbReference type="RefSeq" id="WP_169259753.1">
    <property type="nucleotide sequence ID" value="NZ_WTVQ01000009.1"/>
</dbReference>
<dbReference type="Proteomes" id="UP000648984">
    <property type="component" value="Unassembled WGS sequence"/>
</dbReference>
<keyword evidence="2" id="KW-0732">Signal</keyword>
<feature type="region of interest" description="Disordered" evidence="1">
    <location>
        <begin position="17"/>
        <end position="101"/>
    </location>
</feature>
<gene>
    <name evidence="3" type="ORF">GPA25_07505</name>
</gene>
<organism evidence="3 4">
    <name type="scientific">Aromatoleum diolicum</name>
    <dbReference type="NCBI Taxonomy" id="75796"/>
    <lineage>
        <taxon>Bacteria</taxon>
        <taxon>Pseudomonadati</taxon>
        <taxon>Pseudomonadota</taxon>
        <taxon>Betaproteobacteria</taxon>
        <taxon>Rhodocyclales</taxon>
        <taxon>Rhodocyclaceae</taxon>
        <taxon>Aromatoleum</taxon>
    </lineage>
</organism>
<evidence type="ECO:0000256" key="1">
    <source>
        <dbReference type="SAM" id="MobiDB-lite"/>
    </source>
</evidence>
<dbReference type="EMBL" id="WTVQ01000009">
    <property type="protein sequence ID" value="NMG74606.1"/>
    <property type="molecule type" value="Genomic_DNA"/>
</dbReference>
<evidence type="ECO:0000313" key="3">
    <source>
        <dbReference type="EMBL" id="NMG74606.1"/>
    </source>
</evidence>
<evidence type="ECO:0000313" key="4">
    <source>
        <dbReference type="Proteomes" id="UP000648984"/>
    </source>
</evidence>
<name>A0ABX1QC76_9RHOO</name>
<feature type="signal peptide" evidence="2">
    <location>
        <begin position="1"/>
        <end position="20"/>
    </location>
</feature>
<feature type="compositionally biased region" description="Basic and acidic residues" evidence="1">
    <location>
        <begin position="68"/>
        <end position="94"/>
    </location>
</feature>
<keyword evidence="4" id="KW-1185">Reference proteome</keyword>
<feature type="chain" id="PRO_5045539470" description="Secreted protein" evidence="2">
    <location>
        <begin position="21"/>
        <end position="101"/>
    </location>
</feature>
<proteinExistence type="predicted"/>
<protein>
    <recommendedName>
        <fullName evidence="5">Secreted protein</fullName>
    </recommendedName>
</protein>
<accession>A0ABX1QC76</accession>
<evidence type="ECO:0000256" key="2">
    <source>
        <dbReference type="SAM" id="SignalP"/>
    </source>
</evidence>
<sequence>MRLSTFAVLVYLACAPPTWADTGQPQRPRGDRPVASEPATAPETTDKDASKEGGGFWNWLRTGNTGSSDKDAAADRLERPDRVERPVRVERPERAGGGCCQ</sequence>